<gene>
    <name evidence="3" type="ordered locus">Spica_0771</name>
</gene>
<proteinExistence type="predicted"/>
<keyword evidence="4" id="KW-1185">Reference proteome</keyword>
<feature type="domain" description="Amidohydrolase-related" evidence="2">
    <location>
        <begin position="175"/>
        <end position="334"/>
    </location>
</feature>
<dbReference type="eggNOG" id="COG0402">
    <property type="taxonomic scope" value="Bacteria"/>
</dbReference>
<dbReference type="Pfam" id="PF01979">
    <property type="entry name" value="Amidohydro_1"/>
    <property type="match status" value="1"/>
</dbReference>
<evidence type="ECO:0000256" key="1">
    <source>
        <dbReference type="ARBA" id="ARBA00022801"/>
    </source>
</evidence>
<dbReference type="EMBL" id="CP002868">
    <property type="protein sequence ID" value="AEJ18925.1"/>
    <property type="molecule type" value="Genomic_DNA"/>
</dbReference>
<dbReference type="PANTHER" id="PTHR43794:SF11">
    <property type="entry name" value="AMIDOHYDROLASE-RELATED DOMAIN-CONTAINING PROTEIN"/>
    <property type="match status" value="1"/>
</dbReference>
<dbReference type="SUPFAM" id="SSF51556">
    <property type="entry name" value="Metallo-dependent hydrolases"/>
    <property type="match status" value="1"/>
</dbReference>
<dbReference type="GO" id="GO:0016787">
    <property type="term" value="F:hydrolase activity"/>
    <property type="evidence" value="ECO:0007669"/>
    <property type="project" value="UniProtKB-KW"/>
</dbReference>
<protein>
    <submittedName>
        <fullName evidence="3">Amidohydrolase</fullName>
    </submittedName>
</protein>
<dbReference type="PANTHER" id="PTHR43794">
    <property type="entry name" value="AMINOHYDROLASE SSNA-RELATED"/>
    <property type="match status" value="1"/>
</dbReference>
<dbReference type="InterPro" id="IPR006680">
    <property type="entry name" value="Amidohydro-rel"/>
</dbReference>
<dbReference type="HOGENOM" id="CLU_054741_0_0_12"/>
<organism evidence="3 4">
    <name type="scientific">Gracilinema caldarium (strain ATCC 51460 / DSM 7334 / H1)</name>
    <name type="common">Treponema caldarium</name>
    <dbReference type="NCBI Taxonomy" id="744872"/>
    <lineage>
        <taxon>Bacteria</taxon>
        <taxon>Pseudomonadati</taxon>
        <taxon>Spirochaetota</taxon>
        <taxon>Spirochaetia</taxon>
        <taxon>Spirochaetales</taxon>
        <taxon>Breznakiellaceae</taxon>
        <taxon>Gracilinema</taxon>
    </lineage>
</organism>
<dbReference type="RefSeq" id="WP_013968236.1">
    <property type="nucleotide sequence ID" value="NC_015732.1"/>
</dbReference>
<dbReference type="KEGG" id="scd:Spica_0771"/>
<reference evidence="4" key="1">
    <citation type="journal article" date="2013" name="Stand. Genomic Sci.">
        <title>Genome sequence of the thermophilic fresh-water bacterium Spirochaeta caldaria type strain (H1(T)), reclassification of Spirochaeta caldaria, Spirochaeta stenostrepta, and Spirochaeta zuelzerae in the genus Treponema as Treponema caldaria comb. nov., Treponema stenostrepta comb. nov., and Treponema zuelzerae comb. nov., and emendation of the genus Treponema.</title>
        <authorList>
            <person name="Abt B."/>
            <person name="Goker M."/>
            <person name="Scheuner C."/>
            <person name="Han C."/>
            <person name="Lu M."/>
            <person name="Misra M."/>
            <person name="Lapidus A."/>
            <person name="Nolan M."/>
            <person name="Lucas S."/>
            <person name="Hammon N."/>
            <person name="Deshpande S."/>
            <person name="Cheng J.F."/>
            <person name="Tapia R."/>
            <person name="Goodwin L.A."/>
            <person name="Pitluck S."/>
            <person name="Liolios K."/>
            <person name="Pagani I."/>
            <person name="Ivanova N."/>
            <person name="Mavromatis K."/>
            <person name="Mikhailova N."/>
            <person name="Huntemann M."/>
            <person name="Pati A."/>
            <person name="Chen A."/>
            <person name="Palaniappan K."/>
            <person name="Land M."/>
            <person name="Hauser L."/>
            <person name="Jeffries C.D."/>
            <person name="Rohde M."/>
            <person name="Spring S."/>
            <person name="Gronow S."/>
            <person name="Detter J.C."/>
            <person name="Bristow J."/>
            <person name="Eisen J.A."/>
            <person name="Markowitz V."/>
            <person name="Hugenholtz P."/>
            <person name="Kyrpides N.C."/>
            <person name="Woyke T."/>
            <person name="Klenk H.P."/>
        </authorList>
    </citation>
    <scope>NUCLEOTIDE SEQUENCE</scope>
    <source>
        <strain evidence="4">ATCC 51460 / DSM 7334 / H1</strain>
    </source>
</reference>
<dbReference type="InterPro" id="IPR032466">
    <property type="entry name" value="Metal_Hydrolase"/>
</dbReference>
<dbReference type="InterPro" id="IPR050287">
    <property type="entry name" value="MTA/SAH_deaminase"/>
</dbReference>
<keyword evidence="1" id="KW-0378">Hydrolase</keyword>
<evidence type="ECO:0000313" key="3">
    <source>
        <dbReference type="EMBL" id="AEJ18925.1"/>
    </source>
</evidence>
<dbReference type="AlphaFoldDB" id="F8EYX9"/>
<evidence type="ECO:0000313" key="4">
    <source>
        <dbReference type="Proteomes" id="UP000000503"/>
    </source>
</evidence>
<name>F8EYX9_GRAC1</name>
<sequence length="411" mass="45956">MDSYSLHNGRIIATSAHTGATSLAVSRGKLVDQSNKTKLIIDLGQASYVYPALINIHDHLRGNYLPRVGPKEGSYYLNWLPWDNDLKSSSTYSERSNLSVENLYFLSAYKNLFSGVTTVNDHFPHELNNDLLPKLPIRAFKEYTLAHECSSFDLKWGEGIEIEHTRARRNNWPFITHLEEGFDPESQDGVGVLERLGCLDDYCLFIHCIGFSDADIVKVAKAGASISWCPASNTFMFNVTCKIRKMLQAGINIGIGTDSTHTGSINLLEEIRFARKVYQDMYGEELDAKTVFSMVTINPAKAFRMADRLGTLETGKLADILVVKALLDDPFENLAHMSMQDIELLVMEGKPLYGEMRFLPLLGDSLPVGYSTIMVAGREMFVVGNPAALYIEVRKKVGFAKVLDYLPFDPS</sequence>
<dbReference type="STRING" id="744872.Spica_0771"/>
<accession>F8EYX9</accession>
<dbReference type="OrthoDB" id="9807210at2"/>
<evidence type="ECO:0000259" key="2">
    <source>
        <dbReference type="Pfam" id="PF01979"/>
    </source>
</evidence>
<dbReference type="Proteomes" id="UP000000503">
    <property type="component" value="Chromosome"/>
</dbReference>
<dbReference type="Gene3D" id="3.20.20.140">
    <property type="entry name" value="Metal-dependent hydrolases"/>
    <property type="match status" value="1"/>
</dbReference>